<keyword evidence="2 5" id="KW-0812">Transmembrane</keyword>
<protein>
    <submittedName>
        <fullName evidence="7">ABC transporter permease subunit</fullName>
    </submittedName>
</protein>
<dbReference type="PROSITE" id="PS50928">
    <property type="entry name" value="ABC_TM1"/>
    <property type="match status" value="1"/>
</dbReference>
<dbReference type="KEGG" id="dce:O6P33_07760"/>
<feature type="transmembrane region" description="Helical" evidence="5">
    <location>
        <begin position="526"/>
        <end position="548"/>
    </location>
</feature>
<organism evidence="7 8">
    <name type="scientific">Denitrificimonas caeni</name>
    <dbReference type="NCBI Taxonomy" id="521720"/>
    <lineage>
        <taxon>Bacteria</taxon>
        <taxon>Pseudomonadati</taxon>
        <taxon>Pseudomonadota</taxon>
        <taxon>Gammaproteobacteria</taxon>
        <taxon>Pseudomonadales</taxon>
        <taxon>Pseudomonadaceae</taxon>
        <taxon>Denitrificimonas</taxon>
    </lineage>
</organism>
<evidence type="ECO:0000313" key="7">
    <source>
        <dbReference type="EMBL" id="WBE24275.1"/>
    </source>
</evidence>
<dbReference type="EMBL" id="CP114976">
    <property type="protein sequence ID" value="WBE24275.1"/>
    <property type="molecule type" value="Genomic_DNA"/>
</dbReference>
<feature type="transmembrane region" description="Helical" evidence="5">
    <location>
        <begin position="560"/>
        <end position="579"/>
    </location>
</feature>
<dbReference type="Gene3D" id="1.10.3720.10">
    <property type="entry name" value="MetI-like"/>
    <property type="match status" value="1"/>
</dbReference>
<dbReference type="InterPro" id="IPR035906">
    <property type="entry name" value="MetI-like_sf"/>
</dbReference>
<evidence type="ECO:0000256" key="5">
    <source>
        <dbReference type="RuleBase" id="RU363032"/>
    </source>
</evidence>
<keyword evidence="8" id="KW-1185">Reference proteome</keyword>
<dbReference type="AlphaFoldDB" id="A0AAE9VQ48"/>
<dbReference type="PANTHER" id="PTHR42727">
    <property type="entry name" value="PHOSPHATE TRANSPORT SYSTEM PERMEASE PROTEIN"/>
    <property type="match status" value="1"/>
</dbReference>
<keyword evidence="3 5" id="KW-1133">Transmembrane helix</keyword>
<name>A0AAE9VQ48_9GAMM</name>
<comment type="similarity">
    <text evidence="5">Belongs to the binding-protein-dependent transport system permease family.</text>
</comment>
<dbReference type="SUPFAM" id="SSF101908">
    <property type="entry name" value="Putative isomerase YbhE"/>
    <property type="match status" value="1"/>
</dbReference>
<feature type="transmembrane region" description="Helical" evidence="5">
    <location>
        <begin position="462"/>
        <end position="484"/>
    </location>
</feature>
<keyword evidence="4 5" id="KW-0472">Membrane</keyword>
<evidence type="ECO:0000256" key="1">
    <source>
        <dbReference type="ARBA" id="ARBA00004651"/>
    </source>
</evidence>
<evidence type="ECO:0000256" key="2">
    <source>
        <dbReference type="ARBA" id="ARBA00022692"/>
    </source>
</evidence>
<evidence type="ECO:0000256" key="3">
    <source>
        <dbReference type="ARBA" id="ARBA00022989"/>
    </source>
</evidence>
<dbReference type="SUPFAM" id="SSF161098">
    <property type="entry name" value="MetI-like"/>
    <property type="match status" value="2"/>
</dbReference>
<keyword evidence="5" id="KW-0813">Transport</keyword>
<proteinExistence type="inferred from homology"/>
<dbReference type="Proteomes" id="UP001212189">
    <property type="component" value="Chromosome"/>
</dbReference>
<accession>A0AAE9VQ48</accession>
<dbReference type="CDD" id="cd06261">
    <property type="entry name" value="TM_PBP2"/>
    <property type="match status" value="1"/>
</dbReference>
<reference evidence="7 8" key="1">
    <citation type="submission" date="2022-12" db="EMBL/GenBank/DDBJ databases">
        <title>Coexistence and Characterization of a Novel Tigecycline Resistance gene tet(X) variant and blaNDM-1 in a Pseudomonas caeni Isolate of Chicken Origin.</title>
        <authorList>
            <person name="Lu X."/>
            <person name="Zhang L."/>
            <person name="Li R."/>
            <person name="Wang Z."/>
        </authorList>
    </citation>
    <scope>NUCLEOTIDE SEQUENCE [LARGE SCALE GENOMIC DNA]</scope>
    <source>
        <strain evidence="7 8">CE14</strain>
    </source>
</reference>
<dbReference type="PANTHER" id="PTHR42727:SF1">
    <property type="entry name" value="PHOSPHATE TRANSPORT SYSTEM PERMEASE"/>
    <property type="match status" value="1"/>
</dbReference>
<dbReference type="GO" id="GO:0005886">
    <property type="term" value="C:plasma membrane"/>
    <property type="evidence" value="ECO:0007669"/>
    <property type="project" value="UniProtKB-SubCell"/>
</dbReference>
<gene>
    <name evidence="7" type="ORF">O6P33_07760</name>
</gene>
<feature type="domain" description="ABC transmembrane type-1" evidence="6">
    <location>
        <begin position="456"/>
        <end position="744"/>
    </location>
</feature>
<feature type="transmembrane region" description="Helical" evidence="5">
    <location>
        <begin position="723"/>
        <end position="744"/>
    </location>
</feature>
<dbReference type="RefSeq" id="WP_269817217.1">
    <property type="nucleotide sequence ID" value="NZ_CP114976.1"/>
</dbReference>
<dbReference type="GO" id="GO:0055085">
    <property type="term" value="P:transmembrane transport"/>
    <property type="evidence" value="ECO:0007669"/>
    <property type="project" value="InterPro"/>
</dbReference>
<dbReference type="InterPro" id="IPR000515">
    <property type="entry name" value="MetI-like"/>
</dbReference>
<comment type="subcellular location">
    <subcellularLocation>
        <location evidence="1 5">Cell membrane</location>
        <topology evidence="1 5">Multi-pass membrane protein</topology>
    </subcellularLocation>
</comment>
<evidence type="ECO:0000256" key="4">
    <source>
        <dbReference type="ARBA" id="ARBA00023136"/>
    </source>
</evidence>
<feature type="transmembrane region" description="Helical" evidence="5">
    <location>
        <begin position="496"/>
        <end position="520"/>
    </location>
</feature>
<sequence>MQDISSRLEQELNSPRMRTRRKFRALKDTVAQRAIALGGWSVIVAITLIFFYLLYEVMPLFKSASIKQESSFVLQQPAGASTVLTMFTEEQNEVAALLTDSGELLFINALNGAPLSQQQIALDGAHISSFKIKTPGDDTLLLGLNNGKVVAVATTFKVQFDADGQRLGVTPNVVQLFNGQSIQLDPEHRALHYVTEQSSAEGKLLAGLVGDGQVVMTLLRQRTNPITGKVQESLEPINFASNTAYQRILIAPDHHYMFALRNNGRLDVYDTRNLNEIELLHTLPLVEPGQQVTQMIFQLAQQSLLVGDSQGQITQYFMVRDAHNQQQLTKIRTLQLGDAPIEILEAEQRRKGFVAIDSNGRVGVFNTTAEKKAIDEPLLQGKPLLAALAPRASMLLVQDGQGTFQRYAIDNPHPETSLKSLWGKVWYEGYSEPEYTWQSSSASNEFEPKFSLTPLAFGTLKAAFYAMLLSVPLAVCGAMYTAYFMAPAVRRKIKPVIELMEALPTVILGFFAGLFLAPFMETHLPGVFAVLLIIPLGIVSFAFAWAQLPARIRDLVPEGWHVVILIPLVVALGGLSFSLSQPLELAFFNGDMRNWLSNDLGIDFDQRNAMVVGFAMGFGVIPTIYSIAEDALFGVPKSLSHGSLALGATPWQTLVKVVLPTASPGIFSAVMIGMGRAVGETMIVLMATGNTPIMNANIFEGMRTLAANIAVEMGESALGSSHYRILFLAALVLFLFTFVVNTLADLVRQRLRKKYSTL</sequence>
<evidence type="ECO:0000259" key="6">
    <source>
        <dbReference type="PROSITE" id="PS50928"/>
    </source>
</evidence>
<evidence type="ECO:0000313" key="8">
    <source>
        <dbReference type="Proteomes" id="UP001212189"/>
    </source>
</evidence>
<dbReference type="Pfam" id="PF00528">
    <property type="entry name" value="BPD_transp_1"/>
    <property type="match status" value="1"/>
</dbReference>
<feature type="transmembrane region" description="Helical" evidence="5">
    <location>
        <begin position="30"/>
        <end position="55"/>
    </location>
</feature>